<feature type="domain" description="Gfo/Idh/MocA-like oxidoreductase N-terminal" evidence="3">
    <location>
        <begin position="13"/>
        <end position="130"/>
    </location>
</feature>
<evidence type="ECO:0000313" key="5">
    <source>
        <dbReference type="EMBL" id="GAA4808163.1"/>
    </source>
</evidence>
<evidence type="ECO:0000259" key="3">
    <source>
        <dbReference type="Pfam" id="PF01408"/>
    </source>
</evidence>
<dbReference type="Pfam" id="PF01408">
    <property type="entry name" value="GFO_IDH_MocA"/>
    <property type="match status" value="1"/>
</dbReference>
<keyword evidence="6" id="KW-1185">Reference proteome</keyword>
<dbReference type="InterPro" id="IPR000683">
    <property type="entry name" value="Gfo/Idh/MocA-like_OxRdtase_N"/>
</dbReference>
<dbReference type="InterPro" id="IPR055170">
    <property type="entry name" value="GFO_IDH_MocA-like_dom"/>
</dbReference>
<gene>
    <name evidence="5" type="ORF">GCM10023353_09780</name>
</gene>
<dbReference type="PANTHER" id="PTHR22604">
    <property type="entry name" value="OXIDOREDUCTASES"/>
    <property type="match status" value="1"/>
</dbReference>
<dbReference type="EMBL" id="BAABKQ010000001">
    <property type="protein sequence ID" value="GAA4808163.1"/>
    <property type="molecule type" value="Genomic_DNA"/>
</dbReference>
<dbReference type="InterPro" id="IPR036291">
    <property type="entry name" value="NAD(P)-bd_dom_sf"/>
</dbReference>
<dbReference type="InterPro" id="IPR050984">
    <property type="entry name" value="Gfo/Idh/MocA_domain"/>
</dbReference>
<dbReference type="Pfam" id="PF22725">
    <property type="entry name" value="GFO_IDH_MocA_C3"/>
    <property type="match status" value="1"/>
</dbReference>
<feature type="domain" description="GFO/IDH/MocA-like oxidoreductase" evidence="4">
    <location>
        <begin position="156"/>
        <end position="274"/>
    </location>
</feature>
<evidence type="ECO:0000313" key="6">
    <source>
        <dbReference type="Proteomes" id="UP001500839"/>
    </source>
</evidence>
<proteinExistence type="inferred from homology"/>
<comment type="similarity">
    <text evidence="1">Belongs to the Gfo/Idh/MocA family.</text>
</comment>
<comment type="caution">
    <text evidence="5">The sequence shown here is derived from an EMBL/GenBank/DDBJ whole genome shotgun (WGS) entry which is preliminary data.</text>
</comment>
<dbReference type="Proteomes" id="UP001500839">
    <property type="component" value="Unassembled WGS sequence"/>
</dbReference>
<dbReference type="PANTHER" id="PTHR22604:SF105">
    <property type="entry name" value="TRANS-1,2-DIHYDROBENZENE-1,2-DIOL DEHYDROGENASE"/>
    <property type="match status" value="1"/>
</dbReference>
<accession>A0ABP9CD80</accession>
<evidence type="ECO:0000256" key="2">
    <source>
        <dbReference type="ARBA" id="ARBA00023002"/>
    </source>
</evidence>
<dbReference type="SUPFAM" id="SSF55347">
    <property type="entry name" value="Glyceraldehyde-3-phosphate dehydrogenase-like, C-terminal domain"/>
    <property type="match status" value="1"/>
</dbReference>
<dbReference type="RefSeq" id="WP_200172866.1">
    <property type="nucleotide sequence ID" value="NZ_BAABKQ010000001.1"/>
</dbReference>
<evidence type="ECO:0000256" key="1">
    <source>
        <dbReference type="ARBA" id="ARBA00010928"/>
    </source>
</evidence>
<keyword evidence="2" id="KW-0560">Oxidoreductase</keyword>
<evidence type="ECO:0000259" key="4">
    <source>
        <dbReference type="Pfam" id="PF22725"/>
    </source>
</evidence>
<protein>
    <submittedName>
        <fullName evidence="5">Gfo/Idh/MocA family oxidoreductase</fullName>
    </submittedName>
</protein>
<sequence length="356" mass="36857">MTPAPADHGAPPLRIGILGVARITGEAVVLPARVLGHRLVAVASRDRARAEFFAELCRVERVHDSYEDVLADPDVDVVYLPLPPALHVHWALAALAAGKHVLCEKPLAATAEQAARIRSAAHRAGLVMHEAYHHLCHPLWERIGELTAPLAGGALALGDLDAVRVELTMPPPGPDDPRWSRRLGGGALLDLGCYGLQIAHLLGAAGGGAPTVESASARHAGVGRSAVGHRAPVDESVTVALRYPGGAHAQVHACIAAASTRHRLRVDGRDGTLEADGILLPHLGGALVVHRNGAPADTGGGIGLFAGPSTYTGQLARFAARVRDGAPMPFGWSLDDALATAHLVDDARAAAGLGDP</sequence>
<dbReference type="SUPFAM" id="SSF51735">
    <property type="entry name" value="NAD(P)-binding Rossmann-fold domains"/>
    <property type="match status" value="1"/>
</dbReference>
<dbReference type="Gene3D" id="3.40.50.720">
    <property type="entry name" value="NAD(P)-binding Rossmann-like Domain"/>
    <property type="match status" value="1"/>
</dbReference>
<name>A0ABP9CD80_9ACTN</name>
<organism evidence="5 6">
    <name type="scientific">Tomitella cavernea</name>
    <dbReference type="NCBI Taxonomy" id="1387982"/>
    <lineage>
        <taxon>Bacteria</taxon>
        <taxon>Bacillati</taxon>
        <taxon>Actinomycetota</taxon>
        <taxon>Actinomycetes</taxon>
        <taxon>Mycobacteriales</taxon>
        <taxon>Tomitella</taxon>
    </lineage>
</organism>
<dbReference type="Gene3D" id="3.30.360.10">
    <property type="entry name" value="Dihydrodipicolinate Reductase, domain 2"/>
    <property type="match status" value="1"/>
</dbReference>
<reference evidence="6" key="1">
    <citation type="journal article" date="2019" name="Int. J. Syst. Evol. Microbiol.">
        <title>The Global Catalogue of Microorganisms (GCM) 10K type strain sequencing project: providing services to taxonomists for standard genome sequencing and annotation.</title>
        <authorList>
            <consortium name="The Broad Institute Genomics Platform"/>
            <consortium name="The Broad Institute Genome Sequencing Center for Infectious Disease"/>
            <person name="Wu L."/>
            <person name="Ma J."/>
        </authorList>
    </citation>
    <scope>NUCLEOTIDE SEQUENCE [LARGE SCALE GENOMIC DNA]</scope>
    <source>
        <strain evidence="6">JCM 18542</strain>
    </source>
</reference>